<dbReference type="Proteomes" id="UP001234989">
    <property type="component" value="Chromosome 9"/>
</dbReference>
<sequence length="107" mass="12137">MLCVIGRYSTVSRKYSAKRQLLLSSPFLSFSFRASCTGTKGGVRPFSESPSVLGDTLASASLFFSAFLFLFAPKCPCFHKNFKYLKLKSFHQILRQNKHLRTLFLSK</sequence>
<reference evidence="1" key="1">
    <citation type="submission" date="2023-08" db="EMBL/GenBank/DDBJ databases">
        <title>A de novo genome assembly of Solanum verrucosum Schlechtendal, a Mexican diploid species geographically isolated from the other diploid A-genome species in potato relatives.</title>
        <authorList>
            <person name="Hosaka K."/>
        </authorList>
    </citation>
    <scope>NUCLEOTIDE SEQUENCE</scope>
    <source>
        <tissue evidence="1">Young leaves</tissue>
    </source>
</reference>
<evidence type="ECO:0000313" key="2">
    <source>
        <dbReference type="Proteomes" id="UP001234989"/>
    </source>
</evidence>
<name>A0AAF0UGF8_SOLVR</name>
<evidence type="ECO:0000313" key="1">
    <source>
        <dbReference type="EMBL" id="WMV45775.1"/>
    </source>
</evidence>
<protein>
    <submittedName>
        <fullName evidence="1">Uncharacterized protein</fullName>
    </submittedName>
</protein>
<gene>
    <name evidence="1" type="ORF">MTR67_039160</name>
</gene>
<keyword evidence="2" id="KW-1185">Reference proteome</keyword>
<organism evidence="1 2">
    <name type="scientific">Solanum verrucosum</name>
    <dbReference type="NCBI Taxonomy" id="315347"/>
    <lineage>
        <taxon>Eukaryota</taxon>
        <taxon>Viridiplantae</taxon>
        <taxon>Streptophyta</taxon>
        <taxon>Embryophyta</taxon>
        <taxon>Tracheophyta</taxon>
        <taxon>Spermatophyta</taxon>
        <taxon>Magnoliopsida</taxon>
        <taxon>eudicotyledons</taxon>
        <taxon>Gunneridae</taxon>
        <taxon>Pentapetalae</taxon>
        <taxon>asterids</taxon>
        <taxon>lamiids</taxon>
        <taxon>Solanales</taxon>
        <taxon>Solanaceae</taxon>
        <taxon>Solanoideae</taxon>
        <taxon>Solaneae</taxon>
        <taxon>Solanum</taxon>
    </lineage>
</organism>
<dbReference type="AlphaFoldDB" id="A0AAF0UGF8"/>
<dbReference type="EMBL" id="CP133620">
    <property type="protein sequence ID" value="WMV45775.1"/>
    <property type="molecule type" value="Genomic_DNA"/>
</dbReference>
<accession>A0AAF0UGF8</accession>
<proteinExistence type="predicted"/>